<sequence>MSDRRRVLAEVEAGTGRVVATVEGLDEEAVRAPSALPGWTRGHVATHIARNADSLWNLLEWARTGVEIPQYPSVEARNAALEAGAGRSPAELAQDVRAAGERLSEQAARLPEAAWEATVRAMAGFPHPAWFVLYRRWQEVETHHVDLAAGYGPSDWPDSYVHWALTGTLADLEALSPGLRAGLDGHRLVATDTADAADLGGAGPEISGSARALLGWLTGRSSGEGLAARPEGPLPVPPPWPLEPGAF</sequence>
<protein>
    <submittedName>
        <fullName evidence="3">Maleylpyruvate isomerase family mycothiol-dependent enzyme</fullName>
    </submittedName>
</protein>
<evidence type="ECO:0000259" key="2">
    <source>
        <dbReference type="Pfam" id="PF11716"/>
    </source>
</evidence>
<accession>A0ABN3KB82</accession>
<organism evidence="3 4">
    <name type="scientific">Actinomadura vinacea</name>
    <dbReference type="NCBI Taxonomy" id="115336"/>
    <lineage>
        <taxon>Bacteria</taxon>
        <taxon>Bacillati</taxon>
        <taxon>Actinomycetota</taxon>
        <taxon>Actinomycetes</taxon>
        <taxon>Streptosporangiales</taxon>
        <taxon>Thermomonosporaceae</taxon>
        <taxon>Actinomadura</taxon>
    </lineage>
</organism>
<dbReference type="RefSeq" id="WP_344596869.1">
    <property type="nucleotide sequence ID" value="NZ_BAAARW010000039.1"/>
</dbReference>
<dbReference type="InterPro" id="IPR024344">
    <property type="entry name" value="MDMPI_metal-binding"/>
</dbReference>
<dbReference type="InterPro" id="IPR017517">
    <property type="entry name" value="Maleyloyr_isom"/>
</dbReference>
<evidence type="ECO:0000313" key="3">
    <source>
        <dbReference type="EMBL" id="GAA2452237.1"/>
    </source>
</evidence>
<feature type="domain" description="Mycothiol-dependent maleylpyruvate isomerase metal-binding" evidence="2">
    <location>
        <begin position="12"/>
        <end position="148"/>
    </location>
</feature>
<reference evidence="3 4" key="1">
    <citation type="journal article" date="2019" name="Int. J. Syst. Evol. Microbiol.">
        <title>The Global Catalogue of Microorganisms (GCM) 10K type strain sequencing project: providing services to taxonomists for standard genome sequencing and annotation.</title>
        <authorList>
            <consortium name="The Broad Institute Genomics Platform"/>
            <consortium name="The Broad Institute Genome Sequencing Center for Infectious Disease"/>
            <person name="Wu L."/>
            <person name="Ma J."/>
        </authorList>
    </citation>
    <scope>NUCLEOTIDE SEQUENCE [LARGE SCALE GENOMIC DNA]</scope>
    <source>
        <strain evidence="3 4">JCM 3325</strain>
    </source>
</reference>
<dbReference type="NCBIfam" id="TIGR03083">
    <property type="entry name" value="maleylpyruvate isomerase family mycothiol-dependent enzyme"/>
    <property type="match status" value="1"/>
</dbReference>
<feature type="region of interest" description="Disordered" evidence="1">
    <location>
        <begin position="224"/>
        <end position="247"/>
    </location>
</feature>
<feature type="compositionally biased region" description="Pro residues" evidence="1">
    <location>
        <begin position="232"/>
        <end position="247"/>
    </location>
</feature>
<dbReference type="EMBL" id="BAAARW010000039">
    <property type="protein sequence ID" value="GAA2452237.1"/>
    <property type="molecule type" value="Genomic_DNA"/>
</dbReference>
<dbReference type="SUPFAM" id="SSF109854">
    <property type="entry name" value="DinB/YfiT-like putative metalloenzymes"/>
    <property type="match status" value="1"/>
</dbReference>
<dbReference type="InterPro" id="IPR034660">
    <property type="entry name" value="DinB/YfiT-like"/>
</dbReference>
<proteinExistence type="predicted"/>
<dbReference type="Pfam" id="PF11716">
    <property type="entry name" value="MDMPI_N"/>
    <property type="match status" value="1"/>
</dbReference>
<name>A0ABN3KB82_9ACTN</name>
<evidence type="ECO:0000256" key="1">
    <source>
        <dbReference type="SAM" id="MobiDB-lite"/>
    </source>
</evidence>
<comment type="caution">
    <text evidence="3">The sequence shown here is derived from an EMBL/GenBank/DDBJ whole genome shotgun (WGS) entry which is preliminary data.</text>
</comment>
<dbReference type="GO" id="GO:0016853">
    <property type="term" value="F:isomerase activity"/>
    <property type="evidence" value="ECO:0007669"/>
    <property type="project" value="UniProtKB-KW"/>
</dbReference>
<dbReference type="Gene3D" id="3.30.1050.20">
    <property type="match status" value="1"/>
</dbReference>
<dbReference type="InterPro" id="IPR036527">
    <property type="entry name" value="SCP2_sterol-bd_dom_sf"/>
</dbReference>
<evidence type="ECO:0000313" key="4">
    <source>
        <dbReference type="Proteomes" id="UP001501231"/>
    </source>
</evidence>
<keyword evidence="4" id="KW-1185">Reference proteome</keyword>
<dbReference type="Gene3D" id="1.20.120.450">
    <property type="entry name" value="dinb family like domain"/>
    <property type="match status" value="1"/>
</dbReference>
<keyword evidence="3" id="KW-0413">Isomerase</keyword>
<dbReference type="Proteomes" id="UP001501231">
    <property type="component" value="Unassembled WGS sequence"/>
</dbReference>
<gene>
    <name evidence="3" type="ORF">GCM10010191_83140</name>
</gene>
<dbReference type="SUPFAM" id="SSF55718">
    <property type="entry name" value="SCP-like"/>
    <property type="match status" value="1"/>
</dbReference>